<feature type="region of interest" description="Disordered" evidence="1">
    <location>
        <begin position="855"/>
        <end position="892"/>
    </location>
</feature>
<feature type="compositionally biased region" description="Basic residues" evidence="1">
    <location>
        <begin position="1"/>
        <end position="11"/>
    </location>
</feature>
<dbReference type="SMART" id="SM00581">
    <property type="entry name" value="PSP"/>
    <property type="match status" value="1"/>
</dbReference>
<feature type="compositionally biased region" description="Basic and acidic residues" evidence="1">
    <location>
        <begin position="184"/>
        <end position="197"/>
    </location>
</feature>
<feature type="compositionally biased region" description="Low complexity" evidence="1">
    <location>
        <begin position="298"/>
        <end position="307"/>
    </location>
</feature>
<feature type="compositionally biased region" description="Acidic residues" evidence="1">
    <location>
        <begin position="91"/>
        <end position="109"/>
    </location>
</feature>
<dbReference type="InterPro" id="IPR052584">
    <property type="entry name" value="U2_snRNP_Complex_Component"/>
</dbReference>
<feature type="domain" description="PSP proline-rich" evidence="2">
    <location>
        <begin position="610"/>
        <end position="668"/>
    </location>
</feature>
<dbReference type="InterPro" id="IPR006568">
    <property type="entry name" value="PSP_pro-rich"/>
</dbReference>
<dbReference type="GO" id="GO:0005689">
    <property type="term" value="C:U12-type spliceosomal complex"/>
    <property type="evidence" value="ECO:0007669"/>
    <property type="project" value="TreeGrafter"/>
</dbReference>
<dbReference type="EnsemblMetazoa" id="CLYHEMT009988.1">
    <property type="protein sequence ID" value="CLYHEMP009988.1"/>
    <property type="gene ID" value="CLYHEMG009988"/>
</dbReference>
<feature type="compositionally biased region" description="Acidic residues" evidence="1">
    <location>
        <begin position="721"/>
        <end position="740"/>
    </location>
</feature>
<keyword evidence="4" id="KW-1185">Reference proteome</keyword>
<evidence type="ECO:0000313" key="3">
    <source>
        <dbReference type="EnsemblMetazoa" id="CLYHEMP009988.1"/>
    </source>
</evidence>
<feature type="compositionally biased region" description="Basic residues" evidence="1">
    <location>
        <begin position="349"/>
        <end position="361"/>
    </location>
</feature>
<protein>
    <recommendedName>
        <fullName evidence="2">PSP proline-rich domain-containing protein</fullName>
    </recommendedName>
</protein>
<proteinExistence type="predicted"/>
<feature type="compositionally biased region" description="Basic and acidic residues" evidence="1">
    <location>
        <begin position="448"/>
        <end position="459"/>
    </location>
</feature>
<evidence type="ECO:0000313" key="4">
    <source>
        <dbReference type="Proteomes" id="UP000594262"/>
    </source>
</evidence>
<feature type="compositionally biased region" description="Acidic residues" evidence="1">
    <location>
        <begin position="53"/>
        <end position="74"/>
    </location>
</feature>
<feature type="compositionally biased region" description="Basic and acidic residues" evidence="1">
    <location>
        <begin position="417"/>
        <end position="427"/>
    </location>
</feature>
<feature type="region of interest" description="Disordered" evidence="1">
    <location>
        <begin position="298"/>
        <end position="377"/>
    </location>
</feature>
<dbReference type="Pfam" id="PF04046">
    <property type="entry name" value="PSP"/>
    <property type="match status" value="1"/>
</dbReference>
<accession>A0A7M5VEW8</accession>
<dbReference type="Proteomes" id="UP000594262">
    <property type="component" value="Unplaced"/>
</dbReference>
<evidence type="ECO:0000259" key="2">
    <source>
        <dbReference type="SMART" id="SM00581"/>
    </source>
</evidence>
<evidence type="ECO:0000256" key="1">
    <source>
        <dbReference type="SAM" id="MobiDB-lite"/>
    </source>
</evidence>
<feature type="compositionally biased region" description="Polar residues" evidence="1">
    <location>
        <begin position="308"/>
        <end position="322"/>
    </location>
</feature>
<feature type="compositionally biased region" description="Polar residues" evidence="1">
    <location>
        <begin position="173"/>
        <end position="182"/>
    </location>
</feature>
<feature type="compositionally biased region" description="Basic and acidic residues" evidence="1">
    <location>
        <begin position="217"/>
        <end position="227"/>
    </location>
</feature>
<dbReference type="PANTHER" id="PTHR12785:SF6">
    <property type="entry name" value="SPLICING FACTOR 3B SUBUNIT 2"/>
    <property type="match status" value="1"/>
</dbReference>
<feature type="compositionally biased region" description="Basic and acidic residues" evidence="1">
    <location>
        <begin position="323"/>
        <end position="348"/>
    </location>
</feature>
<sequence>MAQTRRRKTRSSARNAARGQESTEQENSASQSEESQESQGSQESQEFQLSQEQEPEQAEPEQVEPEQAEPEQAETESQSEQNVEKSVIENNEGEEKQEDEKENEQEDTYIETNIVEPEAEPLKETETENENENIVNTQKESETFNENDVEPTEVRSPEMALSEPTSVEGPVDSPQQESMEQETLSDKSEETETHQQEMEEADSPPQDTMQPETPPRITEEDPPRITEEDPETEATSITESAPVEDTNVMEMDQESSSQEETNIEFNIPAPEIQITPEVQTTPEVQETVTEVQDTVTEVQETVTKVQPSTEESSQGEENFQNEESFHQEETTKIDTFKEITPEEKEPSQKGKKKKKRRRKRAKAEQRTVQITRDDDDDFEVEYVSEKIDLPQWDPNYAAFQSIFETFKLEEKAVIKTEDTEKKVETKKPIINPSAVDDDDDDDDDEDPEKEKKEEPEKMSKKQLKKQSRMEVATLKQMVTRPDVVEMHDVNSKDPQILVYLKAYKNTVPVPRHWCFKRKYLAGKRGFLKNPFELPEFIKQTGIMEMRAAMQEKEDAKTLKSKQRGKIRPKLGKIDIDYQKLHDAFFKFQTKPKMTIHGDLYYEGKEFEVKLKEKKPGDLTDDLRTALGMPVGPGKELIPPPWLIAMQRYGPPPSYPNLKIAGLNAPIPEGSSFGYHAGGWGKPPVDEMGKPLYGDVFGTMNEDPNAGAETEDTIDRTPWGELESESESEMESEEEDDDEDQTGLITPGDAGLVTPSGMSSVGAGLETPDMIELRKRKEIEDAMETGGDTPALYTVLNEKKTNVGASMMGSQHTYDLAPSKKAGDGVEITLDPSELELEPSAMAAKYDDTMKEREANVNREDFSDMVAEHNAKKKRKKPTDSGKAAKKYKEFKF</sequence>
<organism evidence="3 4">
    <name type="scientific">Clytia hemisphaerica</name>
    <dbReference type="NCBI Taxonomy" id="252671"/>
    <lineage>
        <taxon>Eukaryota</taxon>
        <taxon>Metazoa</taxon>
        <taxon>Cnidaria</taxon>
        <taxon>Hydrozoa</taxon>
        <taxon>Hydroidolina</taxon>
        <taxon>Leptothecata</taxon>
        <taxon>Obeliida</taxon>
        <taxon>Clytiidae</taxon>
        <taxon>Clytia</taxon>
    </lineage>
</organism>
<dbReference type="InterPro" id="IPR007180">
    <property type="entry name" value="DUF382"/>
</dbReference>
<feature type="compositionally biased region" description="Basic and acidic residues" evidence="1">
    <location>
        <begin position="855"/>
        <end position="869"/>
    </location>
</feature>
<reference evidence="3" key="1">
    <citation type="submission" date="2021-01" db="UniProtKB">
        <authorList>
            <consortium name="EnsemblMetazoa"/>
        </authorList>
    </citation>
    <scope>IDENTIFICATION</scope>
</reference>
<feature type="compositionally biased region" description="Acidic residues" evidence="1">
    <location>
        <begin position="435"/>
        <end position="447"/>
    </location>
</feature>
<dbReference type="AlphaFoldDB" id="A0A7M5VEW8"/>
<dbReference type="PANTHER" id="PTHR12785">
    <property type="entry name" value="SPLICING FACTOR 3B"/>
    <property type="match status" value="1"/>
</dbReference>
<name>A0A7M5VEW8_9CNID</name>
<feature type="compositionally biased region" description="Low complexity" evidence="1">
    <location>
        <begin position="20"/>
        <end position="52"/>
    </location>
</feature>
<feature type="region of interest" description="Disordered" evidence="1">
    <location>
        <begin position="697"/>
        <end position="763"/>
    </location>
</feature>
<dbReference type="OrthoDB" id="10260794at2759"/>
<feature type="region of interest" description="Disordered" evidence="1">
    <location>
        <begin position="1"/>
        <end position="262"/>
    </location>
</feature>
<feature type="region of interest" description="Disordered" evidence="1">
    <location>
        <begin position="417"/>
        <end position="469"/>
    </location>
</feature>
<dbReference type="Pfam" id="PF04037">
    <property type="entry name" value="DUF382"/>
    <property type="match status" value="1"/>
</dbReference>